<comment type="caution">
    <text evidence="1">The sequence shown here is derived from an EMBL/GenBank/DDBJ whole genome shotgun (WGS) entry which is preliminary data.</text>
</comment>
<protein>
    <submittedName>
        <fullName evidence="1">Uncharacterized protein</fullName>
    </submittedName>
</protein>
<gene>
    <name evidence="1" type="ORF">DSO57_1011333</name>
</gene>
<accession>A0ACC2T692</accession>
<keyword evidence="2" id="KW-1185">Reference proteome</keyword>
<name>A0ACC2T692_9FUNG</name>
<reference evidence="1" key="1">
    <citation type="submission" date="2022-04" db="EMBL/GenBank/DDBJ databases">
        <title>Genome of the entomopathogenic fungus Entomophthora muscae.</title>
        <authorList>
            <person name="Elya C."/>
            <person name="Lovett B.R."/>
            <person name="Lee E."/>
            <person name="Macias A.M."/>
            <person name="Hajek A.E."/>
            <person name="De Bivort B.L."/>
            <person name="Kasson M.T."/>
            <person name="De Fine Licht H.H."/>
            <person name="Stajich J.E."/>
        </authorList>
    </citation>
    <scope>NUCLEOTIDE SEQUENCE</scope>
    <source>
        <strain evidence="1">Berkeley</strain>
    </source>
</reference>
<feature type="non-terminal residue" evidence="1">
    <location>
        <position position="1"/>
    </location>
</feature>
<sequence length="57" mass="6267">GRRSHRISARISEKNISTAEIKDNPVKIIGPKKSKITTAPERIEGEEPESEQLGNLG</sequence>
<evidence type="ECO:0000313" key="2">
    <source>
        <dbReference type="Proteomes" id="UP001165960"/>
    </source>
</evidence>
<evidence type="ECO:0000313" key="1">
    <source>
        <dbReference type="EMBL" id="KAJ9070174.1"/>
    </source>
</evidence>
<organism evidence="1 2">
    <name type="scientific">Entomophthora muscae</name>
    <dbReference type="NCBI Taxonomy" id="34485"/>
    <lineage>
        <taxon>Eukaryota</taxon>
        <taxon>Fungi</taxon>
        <taxon>Fungi incertae sedis</taxon>
        <taxon>Zoopagomycota</taxon>
        <taxon>Entomophthoromycotina</taxon>
        <taxon>Entomophthoromycetes</taxon>
        <taxon>Entomophthorales</taxon>
        <taxon>Entomophthoraceae</taxon>
        <taxon>Entomophthora</taxon>
    </lineage>
</organism>
<proteinExistence type="predicted"/>
<dbReference type="EMBL" id="QTSX02003589">
    <property type="protein sequence ID" value="KAJ9070174.1"/>
    <property type="molecule type" value="Genomic_DNA"/>
</dbReference>
<dbReference type="Proteomes" id="UP001165960">
    <property type="component" value="Unassembled WGS sequence"/>
</dbReference>